<accession>A0ABM1A541</accession>
<evidence type="ECO:0000259" key="12">
    <source>
        <dbReference type="Pfam" id="PF08451"/>
    </source>
</evidence>
<comment type="similarity">
    <text evidence="3">Belongs to the metallo-dependent hydrolases superfamily. Adenosine and AMP deaminases family. ADGF subfamily.</text>
</comment>
<proteinExistence type="inferred from homology"/>
<keyword evidence="7 10" id="KW-0732">Signal</keyword>
<dbReference type="Proteomes" id="UP000694888">
    <property type="component" value="Unplaced"/>
</dbReference>
<feature type="domain" description="Adenosine deaminase" evidence="11">
    <location>
        <begin position="198"/>
        <end position="481"/>
    </location>
</feature>
<keyword evidence="13" id="KW-1185">Reference proteome</keyword>
<feature type="signal peptide" evidence="10">
    <location>
        <begin position="1"/>
        <end position="29"/>
    </location>
</feature>
<evidence type="ECO:0000259" key="11">
    <source>
        <dbReference type="Pfam" id="PF00962"/>
    </source>
</evidence>
<evidence type="ECO:0000256" key="8">
    <source>
        <dbReference type="ARBA" id="ARBA00022801"/>
    </source>
</evidence>
<dbReference type="InterPro" id="IPR013659">
    <property type="entry name" value="A_deaminase_N"/>
</dbReference>
<feature type="chain" id="PRO_5045036175" description="adenosine deaminase" evidence="10">
    <location>
        <begin position="30"/>
        <end position="513"/>
    </location>
</feature>
<dbReference type="PANTHER" id="PTHR11409">
    <property type="entry name" value="ADENOSINE DEAMINASE"/>
    <property type="match status" value="1"/>
</dbReference>
<evidence type="ECO:0000313" key="14">
    <source>
        <dbReference type="RefSeq" id="XP_012941002.1"/>
    </source>
</evidence>
<dbReference type="InterPro" id="IPR001365">
    <property type="entry name" value="A_deaminase_dom"/>
</dbReference>
<evidence type="ECO:0000256" key="6">
    <source>
        <dbReference type="ARBA" id="ARBA00022723"/>
    </source>
</evidence>
<evidence type="ECO:0000256" key="1">
    <source>
        <dbReference type="ARBA" id="ARBA00001947"/>
    </source>
</evidence>
<dbReference type="InterPro" id="IPR032466">
    <property type="entry name" value="Metal_Hydrolase"/>
</dbReference>
<evidence type="ECO:0000256" key="3">
    <source>
        <dbReference type="ARBA" id="ARBA00006083"/>
    </source>
</evidence>
<evidence type="ECO:0000313" key="13">
    <source>
        <dbReference type="Proteomes" id="UP000694888"/>
    </source>
</evidence>
<dbReference type="InterPro" id="IPR006331">
    <property type="entry name" value="ADGF"/>
</dbReference>
<sequence length="513" mass="58285">MFKGYVISAAVGTTFVVLVLWLVCSSVAGMPSQYAQERKKMADKERSMRLGSQLTLNDREEMVNCYLMSLKQFMIATSTAGKTLFPPSQHFFHTKADIDNSTLFHIIQMMPKGGSLHLHESCMTSLEWVIKNLTYMDNLYTRMEESGEVRARLYLFSQASPGTEWTLMSELRAAQTDVDRFDQELLDTLAMWGTEPYASNHEAWNDFHAYFRGIDGFLTNMESRRLYDLHGIEEAYDDGLQYLEWRVSANNTDMVEYIRMLQGIVKDFKAEHPDFLGVKVIFEGMRESTPATVSDNVRKVANAMKLFPDEVKGYDLTNEEDVVNRLEHFVDVLVDDEGTALLPYFFHAGETTWSGGADMNLLDAVLLNTTRIGHGFATVKHPEVLKAVMERPIPVEVNPVSNQVLALVRDLRDHPASSMISYGAPVVISSDNPNVYFAKMQSHDSYAAFMGLASQQDDLRLLKQLAINSLKYSAMTETEKTDAFAAWQIRWDLFVEEVIAKYNLESYCQKPNL</sequence>
<organism evidence="13 14">
    <name type="scientific">Aplysia californica</name>
    <name type="common">California sea hare</name>
    <dbReference type="NCBI Taxonomy" id="6500"/>
    <lineage>
        <taxon>Eukaryota</taxon>
        <taxon>Metazoa</taxon>
        <taxon>Spiralia</taxon>
        <taxon>Lophotrochozoa</taxon>
        <taxon>Mollusca</taxon>
        <taxon>Gastropoda</taxon>
        <taxon>Heterobranchia</taxon>
        <taxon>Euthyneura</taxon>
        <taxon>Tectipleura</taxon>
        <taxon>Aplysiida</taxon>
        <taxon>Aplysioidea</taxon>
        <taxon>Aplysiidae</taxon>
        <taxon>Aplysia</taxon>
    </lineage>
</organism>
<comment type="subcellular location">
    <subcellularLocation>
        <location evidence="2">Secreted</location>
    </subcellularLocation>
</comment>
<comment type="cofactor">
    <cofactor evidence="1">
        <name>Zn(2+)</name>
        <dbReference type="ChEBI" id="CHEBI:29105"/>
    </cofactor>
</comment>
<evidence type="ECO:0000256" key="10">
    <source>
        <dbReference type="SAM" id="SignalP"/>
    </source>
</evidence>
<evidence type="ECO:0000256" key="4">
    <source>
        <dbReference type="ARBA" id="ARBA00012784"/>
    </source>
</evidence>
<keyword evidence="5" id="KW-0964">Secreted</keyword>
<reference evidence="14" key="1">
    <citation type="submission" date="2025-08" db="UniProtKB">
        <authorList>
            <consortium name="RefSeq"/>
        </authorList>
    </citation>
    <scope>IDENTIFICATION</scope>
</reference>
<keyword evidence="8" id="KW-0378">Hydrolase</keyword>
<dbReference type="Pfam" id="PF08451">
    <property type="entry name" value="A_deaminase_N"/>
    <property type="match status" value="1"/>
</dbReference>
<evidence type="ECO:0000256" key="2">
    <source>
        <dbReference type="ARBA" id="ARBA00004613"/>
    </source>
</evidence>
<feature type="domain" description="Adenosine/AMP deaminase N-terminal" evidence="12">
    <location>
        <begin position="25"/>
        <end position="107"/>
    </location>
</feature>
<evidence type="ECO:0000256" key="9">
    <source>
        <dbReference type="ARBA" id="ARBA00047764"/>
    </source>
</evidence>
<dbReference type="SUPFAM" id="SSF51556">
    <property type="entry name" value="Metallo-dependent hydrolases"/>
    <property type="match status" value="1"/>
</dbReference>
<dbReference type="NCBIfam" id="TIGR01431">
    <property type="entry name" value="adm_rel"/>
    <property type="match status" value="1"/>
</dbReference>
<dbReference type="PANTHER" id="PTHR11409:SF39">
    <property type="entry name" value="ADENOSINE DEAMINASE 2"/>
    <property type="match status" value="1"/>
</dbReference>
<protein>
    <recommendedName>
        <fullName evidence="4">adenosine deaminase</fullName>
        <ecNumber evidence="4">3.5.4.4</ecNumber>
    </recommendedName>
</protein>
<keyword evidence="6" id="KW-0479">Metal-binding</keyword>
<comment type="catalytic activity">
    <reaction evidence="9">
        <text>adenosine + H2O + H(+) = inosine + NH4(+)</text>
        <dbReference type="Rhea" id="RHEA:24408"/>
        <dbReference type="ChEBI" id="CHEBI:15377"/>
        <dbReference type="ChEBI" id="CHEBI:15378"/>
        <dbReference type="ChEBI" id="CHEBI:16335"/>
        <dbReference type="ChEBI" id="CHEBI:17596"/>
        <dbReference type="ChEBI" id="CHEBI:28938"/>
        <dbReference type="EC" id="3.5.4.4"/>
    </reaction>
</comment>
<dbReference type="RefSeq" id="XP_012941002.1">
    <property type="nucleotide sequence ID" value="XM_013085548.1"/>
</dbReference>
<dbReference type="Pfam" id="PF00962">
    <property type="entry name" value="A_deaminase"/>
    <property type="match status" value="1"/>
</dbReference>
<name>A0ABM1A541_APLCA</name>
<dbReference type="InterPro" id="IPR006330">
    <property type="entry name" value="Ado/ade_deaminase"/>
</dbReference>
<dbReference type="Gene3D" id="3.20.20.140">
    <property type="entry name" value="Metal-dependent hydrolases"/>
    <property type="match status" value="1"/>
</dbReference>
<gene>
    <name evidence="14" type="primary">LOC101862665</name>
</gene>
<dbReference type="EC" id="3.5.4.4" evidence="4"/>
<evidence type="ECO:0000256" key="5">
    <source>
        <dbReference type="ARBA" id="ARBA00022525"/>
    </source>
</evidence>
<evidence type="ECO:0000256" key="7">
    <source>
        <dbReference type="ARBA" id="ARBA00022729"/>
    </source>
</evidence>
<dbReference type="GeneID" id="101862665"/>